<dbReference type="EMBL" id="CP039691">
    <property type="protein sequence ID" value="QCI98869.1"/>
    <property type="molecule type" value="Genomic_DNA"/>
</dbReference>
<evidence type="ECO:0000256" key="1">
    <source>
        <dbReference type="PIRSR" id="PIRSR038925-1"/>
    </source>
</evidence>
<dbReference type="Pfam" id="PF02661">
    <property type="entry name" value="Fic"/>
    <property type="match status" value="1"/>
</dbReference>
<dbReference type="STRING" id="1367849.GCA_000518585_03390"/>
<evidence type="ECO:0000259" key="4">
    <source>
        <dbReference type="PROSITE" id="PS51459"/>
    </source>
</evidence>
<feature type="binding site" evidence="1">
    <location>
        <position position="81"/>
    </location>
    <ligand>
        <name>ATP</name>
        <dbReference type="ChEBI" id="CHEBI:30616"/>
    </ligand>
</feature>
<protein>
    <submittedName>
        <fullName evidence="5">Fic family protein</fullName>
    </submittedName>
</protein>
<dbReference type="InterPro" id="IPR025758">
    <property type="entry name" value="Fic/DOC_N"/>
</dbReference>
<dbReference type="InterPro" id="IPR036597">
    <property type="entry name" value="Fido-like_dom_sf"/>
</dbReference>
<dbReference type="EMBL" id="CP124733">
    <property type="protein sequence ID" value="WHA40969.1"/>
    <property type="molecule type" value="Genomic_DNA"/>
</dbReference>
<feature type="binding site" evidence="1">
    <location>
        <position position="218"/>
    </location>
    <ligand>
        <name>ATP</name>
        <dbReference type="ChEBI" id="CHEBI:30616"/>
    </ligand>
</feature>
<dbReference type="KEGG" id="alf:CFBP5473_13770"/>
<name>A0A4D7DW15_9HYPH</name>
<dbReference type="Proteomes" id="UP000298664">
    <property type="component" value="Chromosome Circular"/>
</dbReference>
<feature type="active site" evidence="2">
    <location>
        <position position="218"/>
    </location>
</feature>
<dbReference type="PROSITE" id="PS51459">
    <property type="entry name" value="FIDO"/>
    <property type="match status" value="1"/>
</dbReference>
<evidence type="ECO:0000256" key="2">
    <source>
        <dbReference type="PIRSR" id="PIRSR640198-1"/>
    </source>
</evidence>
<dbReference type="Gene3D" id="1.10.3290.10">
    <property type="entry name" value="Fido-like domain"/>
    <property type="match status" value="1"/>
</dbReference>
<dbReference type="OrthoDB" id="9813719at2"/>
<evidence type="ECO:0000313" key="9">
    <source>
        <dbReference type="Proteomes" id="UP000826513"/>
    </source>
</evidence>
<dbReference type="PANTHER" id="PTHR13504">
    <property type="entry name" value="FIDO DOMAIN-CONTAINING PROTEIN DDB_G0283145"/>
    <property type="match status" value="1"/>
</dbReference>
<dbReference type="Proteomes" id="UP000298545">
    <property type="component" value="Chromosome circular"/>
</dbReference>
<reference evidence="6 9" key="2">
    <citation type="submission" date="2021-03" db="EMBL/GenBank/DDBJ databases">
        <title>Rapid diversification of plasmids in a genus of pathogenic and nitrogen fixing bacteria.</title>
        <authorList>
            <person name="Weisberg A.J."/>
            <person name="Miller M."/>
            <person name="Ream W."/>
            <person name="Grunwald N.J."/>
            <person name="Chang J.H."/>
        </authorList>
    </citation>
    <scope>NUCLEOTIDE SEQUENCE [LARGE SCALE GENOMIC DNA]</scope>
    <source>
        <strain evidence="6 9">AF3.44</strain>
    </source>
</reference>
<proteinExistence type="predicted"/>
<keyword evidence="1" id="KW-0547">Nucleotide-binding</keyword>
<feature type="domain" description="Fido" evidence="4">
    <location>
        <begin position="127"/>
        <end position="282"/>
    </location>
</feature>
<evidence type="ECO:0000256" key="3">
    <source>
        <dbReference type="PIRSR" id="PIRSR640198-2"/>
    </source>
</evidence>
<reference evidence="5 8" key="1">
    <citation type="submission" date="2019-04" db="EMBL/GenBank/DDBJ databases">
        <title>Complete genome sequence of Agrobacterium larrymoorei CFBP5473.</title>
        <authorList>
            <person name="Haryono M."/>
            <person name="Chou L."/>
            <person name="Lin Y.-C."/>
            <person name="Lai E.-M."/>
            <person name="Kuo C.-H."/>
        </authorList>
    </citation>
    <scope>NUCLEOTIDE SEQUENCE [LARGE SCALE GENOMIC DNA]</scope>
    <source>
        <strain evidence="5 8">CFBP5473</strain>
    </source>
</reference>
<accession>A0A4D7DW15</accession>
<reference evidence="7" key="3">
    <citation type="submission" date="2023-05" db="EMBL/GenBank/DDBJ databases">
        <title>Complete genome sequence of Agrobacterium larrymoorei CFBP5477.</title>
        <authorList>
            <person name="Yen H.-C."/>
            <person name="Chou L."/>
            <person name="Lin Y.-C."/>
            <person name="Lai E.-M."/>
            <person name="Kuo C.-H."/>
        </authorList>
    </citation>
    <scope>NUCLEOTIDE SEQUENCE</scope>
    <source>
        <strain evidence="7">CFBP5477</strain>
    </source>
</reference>
<dbReference type="Pfam" id="PF13784">
    <property type="entry name" value="Fic_N"/>
    <property type="match status" value="1"/>
</dbReference>
<dbReference type="PANTHER" id="PTHR13504:SF38">
    <property type="entry name" value="FIDO DOMAIN-CONTAINING PROTEIN"/>
    <property type="match status" value="1"/>
</dbReference>
<evidence type="ECO:0000313" key="6">
    <source>
        <dbReference type="EMBL" id="QYA08243.1"/>
    </source>
</evidence>
<dbReference type="GO" id="GO:0005524">
    <property type="term" value="F:ATP binding"/>
    <property type="evidence" value="ECO:0007669"/>
    <property type="project" value="UniProtKB-KW"/>
</dbReference>
<dbReference type="InterPro" id="IPR026287">
    <property type="entry name" value="SoFic-like"/>
</dbReference>
<keyword evidence="9" id="KW-1185">Reference proteome</keyword>
<feature type="binding site" evidence="3">
    <location>
        <begin position="222"/>
        <end position="229"/>
    </location>
    <ligand>
        <name>ATP</name>
        <dbReference type="ChEBI" id="CHEBI:30616"/>
    </ligand>
</feature>
<gene>
    <name evidence="5" type="ORF">CFBP5473_13770</name>
    <name evidence="7" type="ORF">CFBP5477_014350</name>
    <name evidence="6" type="ORF">J5285_05970</name>
</gene>
<feature type="binding site" evidence="1">
    <location>
        <position position="260"/>
    </location>
    <ligand>
        <name>ATP</name>
        <dbReference type="ChEBI" id="CHEBI:30616"/>
    </ligand>
</feature>
<organism evidence="5 8">
    <name type="scientific">Agrobacterium larrymoorei</name>
    <dbReference type="NCBI Taxonomy" id="160699"/>
    <lineage>
        <taxon>Bacteria</taxon>
        <taxon>Pseudomonadati</taxon>
        <taxon>Pseudomonadota</taxon>
        <taxon>Alphaproteobacteria</taxon>
        <taxon>Hyphomicrobiales</taxon>
        <taxon>Rhizobiaceae</taxon>
        <taxon>Rhizobium/Agrobacterium group</taxon>
        <taxon>Agrobacterium</taxon>
    </lineage>
</organism>
<evidence type="ECO:0000313" key="5">
    <source>
        <dbReference type="EMBL" id="QCI98869.1"/>
    </source>
</evidence>
<sequence>MHRSSFTSNETGILVPTIQNQYAFVPAPLPPPLDFATIATCVGEALQKLGELKGACRRLTNPYILVRPLQRNEALTSSAMEGTFTTDSHLLLAEAGLETDSDDSTREVVNYLNALNASLEMLASLPISHRVIKKGHEILLSGLSSTRGAQKRPGEYKRDQNWIGGRTIDGARYVPPPPAETQKCMDDLEAYLNRDTEASAFKKLIDLALVHYQIEAIHPFADGNGRMGRMLISLMAVHNGLLDMPILYISPAMEHHKDEYIDRMFNVSAKGEWASWIHFFCERICETCTSVIVAIDRIISLHENFRALASKSSRSSNPLIIIDSLFERPVITVSEAAEKLNVTYAAAKGTIDKLIELGIVEELPGLYPKAYYSPTIMHVSRPDPLTEAEVR</sequence>
<dbReference type="SUPFAM" id="SSF140931">
    <property type="entry name" value="Fic-like"/>
    <property type="match status" value="1"/>
</dbReference>
<dbReference type="RefSeq" id="WP_084631690.1">
    <property type="nucleotide sequence ID" value="NZ_CP039691.1"/>
</dbReference>
<feature type="binding site" evidence="1">
    <location>
        <begin position="223"/>
        <end position="229"/>
    </location>
    <ligand>
        <name>ATP</name>
        <dbReference type="ChEBI" id="CHEBI:30616"/>
    </ligand>
</feature>
<keyword evidence="1" id="KW-0067">ATP-binding</keyword>
<evidence type="ECO:0000313" key="7">
    <source>
        <dbReference type="EMBL" id="WHA40969.1"/>
    </source>
</evidence>
<dbReference type="Proteomes" id="UP000826513">
    <property type="component" value="Chromosome 1"/>
</dbReference>
<dbReference type="PIRSF" id="PIRSF038925">
    <property type="entry name" value="AMP-prot_trans"/>
    <property type="match status" value="1"/>
</dbReference>
<dbReference type="SUPFAM" id="SSF46785">
    <property type="entry name" value="Winged helix' DNA-binding domain"/>
    <property type="match status" value="1"/>
</dbReference>
<dbReference type="AlphaFoldDB" id="A0A4D7DW15"/>
<dbReference type="EMBL" id="CP072167">
    <property type="protein sequence ID" value="QYA08243.1"/>
    <property type="molecule type" value="Genomic_DNA"/>
</dbReference>
<evidence type="ECO:0000313" key="8">
    <source>
        <dbReference type="Proteomes" id="UP000298545"/>
    </source>
</evidence>
<dbReference type="InterPro" id="IPR036390">
    <property type="entry name" value="WH_DNA-bd_sf"/>
</dbReference>
<dbReference type="InterPro" id="IPR040198">
    <property type="entry name" value="Fido_containing"/>
</dbReference>
<dbReference type="InterPro" id="IPR003812">
    <property type="entry name" value="Fido"/>
</dbReference>